<dbReference type="AlphaFoldDB" id="A0A6C0BJ22"/>
<reference evidence="1" key="1">
    <citation type="journal article" date="2020" name="Nature">
        <title>Giant virus diversity and host interactions through global metagenomics.</title>
        <authorList>
            <person name="Schulz F."/>
            <person name="Roux S."/>
            <person name="Paez-Espino D."/>
            <person name="Jungbluth S."/>
            <person name="Walsh D.A."/>
            <person name="Denef V.J."/>
            <person name="McMahon K.D."/>
            <person name="Konstantinidis K.T."/>
            <person name="Eloe-Fadrosh E.A."/>
            <person name="Kyrpides N.C."/>
            <person name="Woyke T."/>
        </authorList>
    </citation>
    <scope>NUCLEOTIDE SEQUENCE</scope>
    <source>
        <strain evidence="1">GVMAG-M-3300014204-73</strain>
    </source>
</reference>
<sequence>MGAIYGTLPRKHNNDVIDLFKENECDKRRFILFNPSDYITLIKNM</sequence>
<organism evidence="1">
    <name type="scientific">viral metagenome</name>
    <dbReference type="NCBI Taxonomy" id="1070528"/>
    <lineage>
        <taxon>unclassified sequences</taxon>
        <taxon>metagenomes</taxon>
        <taxon>organismal metagenomes</taxon>
    </lineage>
</organism>
<accession>A0A6C0BJ22</accession>
<dbReference type="EMBL" id="MN739178">
    <property type="protein sequence ID" value="QHS92367.1"/>
    <property type="molecule type" value="Genomic_DNA"/>
</dbReference>
<proteinExistence type="predicted"/>
<evidence type="ECO:0000313" key="1">
    <source>
        <dbReference type="EMBL" id="QHS92367.1"/>
    </source>
</evidence>
<name>A0A6C0BJ22_9ZZZZ</name>
<protein>
    <submittedName>
        <fullName evidence="1">Uncharacterized protein</fullName>
    </submittedName>
</protein>